<proteinExistence type="inferred from homology"/>
<dbReference type="Gene3D" id="3.40.630.10">
    <property type="entry name" value="Zn peptidases"/>
    <property type="match status" value="1"/>
</dbReference>
<feature type="compositionally biased region" description="Basic and acidic residues" evidence="4">
    <location>
        <begin position="399"/>
        <end position="416"/>
    </location>
</feature>
<gene>
    <name evidence="6" type="ORF">FA09DRAFT_313782</name>
</gene>
<dbReference type="GO" id="GO:0006508">
    <property type="term" value="P:proteolysis"/>
    <property type="evidence" value="ECO:0007669"/>
    <property type="project" value="UniProtKB-KW"/>
</dbReference>
<dbReference type="Proteomes" id="UP000245946">
    <property type="component" value="Unassembled WGS sequence"/>
</dbReference>
<evidence type="ECO:0000256" key="4">
    <source>
        <dbReference type="SAM" id="MobiDB-lite"/>
    </source>
</evidence>
<evidence type="ECO:0000256" key="2">
    <source>
        <dbReference type="ARBA" id="ARBA00023315"/>
    </source>
</evidence>
<dbReference type="EC" id="3.4.-.-" evidence="3"/>
<keyword evidence="1" id="KW-0808">Transferase</keyword>
<feature type="domain" description="Peptidase M28" evidence="5">
    <location>
        <begin position="127"/>
        <end position="376"/>
    </location>
</feature>
<evidence type="ECO:0000313" key="7">
    <source>
        <dbReference type="Proteomes" id="UP000245946"/>
    </source>
</evidence>
<sequence>MCAAPAARRTPALVRALLLLALALAALAAGVAAQRRPPLRARFAPLGDVALIPRLLDAAPLLDHRDSASLLSRILVPRVPGTAASQRVADALLAPFEASSKSGGLGWHIERLPFVAQTPHGKQSMTNLVVTKNPASPRRLTLAAHYDSKIMPKGFIGATDSAAPCAILVDTAMALDRALDAAERRWAKEGSGGDVTLQIVFFDGEEAYEQWTHTDSIYGSKDLAQNWTRSAHSPPHAPLVGAATLSTSRFSMLRPARHIDTIEHLVLLDLLGAKSPQIPSYFHPTAWLHDKVRSAQRRLLDAKAFWPPNESSRSGEDWFNGHSWGGIEDDHLPFLAGGVPVLHLIPSPFPRVWHTMGDDASALDYGTDYGWAMIMRLFVAEYLGLGPDLAATAQPSVRDAAEQARRAQEAQREEQIRAGAAIDVEPQGPRPRDEL</sequence>
<accession>A0A316ZH88</accession>
<dbReference type="GO" id="GO:0008270">
    <property type="term" value="F:zinc ion binding"/>
    <property type="evidence" value="ECO:0007669"/>
    <property type="project" value="TreeGrafter"/>
</dbReference>
<name>A0A316ZH88_9BASI</name>
<keyword evidence="3" id="KW-0479">Metal-binding</keyword>
<dbReference type="SUPFAM" id="SSF53187">
    <property type="entry name" value="Zn-dependent exopeptidases"/>
    <property type="match status" value="1"/>
</dbReference>
<keyword evidence="3" id="KW-0378">Hydrolase</keyword>
<dbReference type="OrthoDB" id="3907302at2759"/>
<dbReference type="PANTHER" id="PTHR12283">
    <property type="entry name" value="GLUTAMINYL-PEPTIDE CYCLOTRANSFERASE"/>
    <property type="match status" value="1"/>
</dbReference>
<reference evidence="6 7" key="1">
    <citation type="journal article" date="2018" name="Mol. Biol. Evol.">
        <title>Broad Genomic Sampling Reveals a Smut Pathogenic Ancestry of the Fungal Clade Ustilaginomycotina.</title>
        <authorList>
            <person name="Kijpornyongpan T."/>
            <person name="Mondo S.J."/>
            <person name="Barry K."/>
            <person name="Sandor L."/>
            <person name="Lee J."/>
            <person name="Lipzen A."/>
            <person name="Pangilinan J."/>
            <person name="LaButti K."/>
            <person name="Hainaut M."/>
            <person name="Henrissat B."/>
            <person name="Grigoriev I.V."/>
            <person name="Spatafora J.W."/>
            <person name="Aime M.C."/>
        </authorList>
    </citation>
    <scope>NUCLEOTIDE SEQUENCE [LARGE SCALE GENOMIC DNA]</scope>
    <source>
        <strain evidence="6 7">MCA 4186</strain>
    </source>
</reference>
<dbReference type="AlphaFoldDB" id="A0A316ZH88"/>
<dbReference type="EMBL" id="KZ819283">
    <property type="protein sequence ID" value="PWO01121.1"/>
    <property type="molecule type" value="Genomic_DNA"/>
</dbReference>
<evidence type="ECO:0000259" key="5">
    <source>
        <dbReference type="Pfam" id="PF04389"/>
    </source>
</evidence>
<dbReference type="GeneID" id="37268285"/>
<keyword evidence="7" id="KW-1185">Reference proteome</keyword>
<dbReference type="CDD" id="cd03880">
    <property type="entry name" value="M28_QC_like"/>
    <property type="match status" value="1"/>
</dbReference>
<organism evidence="6 7">
    <name type="scientific">Tilletiopsis washingtonensis</name>
    <dbReference type="NCBI Taxonomy" id="58919"/>
    <lineage>
        <taxon>Eukaryota</taxon>
        <taxon>Fungi</taxon>
        <taxon>Dikarya</taxon>
        <taxon>Basidiomycota</taxon>
        <taxon>Ustilaginomycotina</taxon>
        <taxon>Exobasidiomycetes</taxon>
        <taxon>Entylomatales</taxon>
        <taxon>Entylomatales incertae sedis</taxon>
        <taxon>Tilletiopsis</taxon>
    </lineage>
</organism>
<evidence type="ECO:0000256" key="1">
    <source>
        <dbReference type="ARBA" id="ARBA00022679"/>
    </source>
</evidence>
<keyword evidence="3" id="KW-0732">Signal</keyword>
<protein>
    <recommendedName>
        <fullName evidence="3">Peptide hydrolase</fullName>
        <ecNumber evidence="3">3.4.-.-</ecNumber>
    </recommendedName>
</protein>
<dbReference type="PANTHER" id="PTHR12283:SF6">
    <property type="entry name" value="GLUTAMINYL-PEPTIDE CYCLOTRANSFERASE-RELATED"/>
    <property type="match status" value="1"/>
</dbReference>
<keyword evidence="2" id="KW-0012">Acyltransferase</keyword>
<dbReference type="Pfam" id="PF04389">
    <property type="entry name" value="Peptidase_M28"/>
    <property type="match status" value="1"/>
</dbReference>
<dbReference type="InterPro" id="IPR007484">
    <property type="entry name" value="Peptidase_M28"/>
</dbReference>
<dbReference type="RefSeq" id="XP_025601399.1">
    <property type="nucleotide sequence ID" value="XM_025740741.1"/>
</dbReference>
<comment type="similarity">
    <text evidence="3">Belongs to the peptidase M28 family.</text>
</comment>
<keyword evidence="3" id="KW-0645">Protease</keyword>
<feature type="signal peptide" evidence="3">
    <location>
        <begin position="1"/>
        <end position="33"/>
    </location>
</feature>
<evidence type="ECO:0000256" key="3">
    <source>
        <dbReference type="RuleBase" id="RU361240"/>
    </source>
</evidence>
<dbReference type="GO" id="GO:0016603">
    <property type="term" value="F:glutaminyl-peptide cyclotransferase activity"/>
    <property type="evidence" value="ECO:0007669"/>
    <property type="project" value="InterPro"/>
</dbReference>
<keyword evidence="3" id="KW-0862">Zinc</keyword>
<feature type="chain" id="PRO_5016192669" description="Peptide hydrolase" evidence="3">
    <location>
        <begin position="34"/>
        <end position="435"/>
    </location>
</feature>
<feature type="region of interest" description="Disordered" evidence="4">
    <location>
        <begin position="395"/>
        <end position="435"/>
    </location>
</feature>
<dbReference type="GO" id="GO:0008233">
    <property type="term" value="F:peptidase activity"/>
    <property type="evidence" value="ECO:0007669"/>
    <property type="project" value="UniProtKB-KW"/>
</dbReference>
<dbReference type="InterPro" id="IPR037457">
    <property type="entry name" value="M28_QC"/>
</dbReference>
<dbReference type="InterPro" id="IPR040234">
    <property type="entry name" value="QC/QCL"/>
</dbReference>
<evidence type="ECO:0000313" key="6">
    <source>
        <dbReference type="EMBL" id="PWO01121.1"/>
    </source>
</evidence>
<dbReference type="STRING" id="58919.A0A316ZH88"/>